<dbReference type="GO" id="GO:0003677">
    <property type="term" value="F:DNA binding"/>
    <property type="evidence" value="ECO:0007669"/>
    <property type="project" value="UniProtKB-KW"/>
</dbReference>
<gene>
    <name evidence="5" type="ORF">FJ693_13985</name>
</gene>
<dbReference type="PRINTS" id="PR00778">
    <property type="entry name" value="HTHARSR"/>
</dbReference>
<name>A0A552WNM0_9MICO</name>
<keyword evidence="2" id="KW-0238">DNA-binding</keyword>
<dbReference type="PANTHER" id="PTHR43132:SF2">
    <property type="entry name" value="ARSENICAL RESISTANCE OPERON REPRESSOR ARSR-RELATED"/>
    <property type="match status" value="1"/>
</dbReference>
<dbReference type="SUPFAM" id="SSF46785">
    <property type="entry name" value="Winged helix' DNA-binding domain"/>
    <property type="match status" value="1"/>
</dbReference>
<proteinExistence type="predicted"/>
<dbReference type="Proteomes" id="UP000318693">
    <property type="component" value="Unassembled WGS sequence"/>
</dbReference>
<dbReference type="AlphaFoldDB" id="A0A552WNM0"/>
<dbReference type="Gene3D" id="1.10.10.10">
    <property type="entry name" value="Winged helix-like DNA-binding domain superfamily/Winged helix DNA-binding domain"/>
    <property type="match status" value="1"/>
</dbReference>
<dbReference type="Pfam" id="PF01022">
    <property type="entry name" value="HTH_5"/>
    <property type="match status" value="1"/>
</dbReference>
<dbReference type="InterPro" id="IPR001845">
    <property type="entry name" value="HTH_ArsR_DNA-bd_dom"/>
</dbReference>
<sequence>MALQAPIYEIKAELFKALSHPVRIRTLELLSAGDRPVSALLADIGIEASHLSQHLAVLRRAGAVTKARQGNSVTYSLADPSVADLLTVARTFLLHRLGEASGVLADLTEPDEEVSAVRGAAGERA</sequence>
<dbReference type="InterPro" id="IPR036390">
    <property type="entry name" value="WH_DNA-bd_sf"/>
</dbReference>
<evidence type="ECO:0000313" key="5">
    <source>
        <dbReference type="EMBL" id="TRW44372.1"/>
    </source>
</evidence>
<protein>
    <submittedName>
        <fullName evidence="5">Helix-turn-helix transcriptional regulator</fullName>
    </submittedName>
</protein>
<keyword evidence="3" id="KW-0804">Transcription</keyword>
<dbReference type="SMART" id="SM00418">
    <property type="entry name" value="HTH_ARSR"/>
    <property type="match status" value="1"/>
</dbReference>
<organism evidence="5 6">
    <name type="scientific">Georgenia yuyongxinii</name>
    <dbReference type="NCBI Taxonomy" id="2589797"/>
    <lineage>
        <taxon>Bacteria</taxon>
        <taxon>Bacillati</taxon>
        <taxon>Actinomycetota</taxon>
        <taxon>Actinomycetes</taxon>
        <taxon>Micrococcales</taxon>
        <taxon>Bogoriellaceae</taxon>
        <taxon>Georgenia</taxon>
    </lineage>
</organism>
<evidence type="ECO:0000313" key="6">
    <source>
        <dbReference type="Proteomes" id="UP000318693"/>
    </source>
</evidence>
<dbReference type="GO" id="GO:0003700">
    <property type="term" value="F:DNA-binding transcription factor activity"/>
    <property type="evidence" value="ECO:0007669"/>
    <property type="project" value="InterPro"/>
</dbReference>
<keyword evidence="1" id="KW-0805">Transcription regulation</keyword>
<evidence type="ECO:0000256" key="3">
    <source>
        <dbReference type="ARBA" id="ARBA00023163"/>
    </source>
</evidence>
<evidence type="ECO:0000256" key="2">
    <source>
        <dbReference type="ARBA" id="ARBA00023125"/>
    </source>
</evidence>
<dbReference type="CDD" id="cd00090">
    <property type="entry name" value="HTH_ARSR"/>
    <property type="match status" value="1"/>
</dbReference>
<evidence type="ECO:0000256" key="1">
    <source>
        <dbReference type="ARBA" id="ARBA00023015"/>
    </source>
</evidence>
<evidence type="ECO:0000259" key="4">
    <source>
        <dbReference type="PROSITE" id="PS50987"/>
    </source>
</evidence>
<dbReference type="NCBIfam" id="NF033788">
    <property type="entry name" value="HTH_metalloreg"/>
    <property type="match status" value="1"/>
</dbReference>
<dbReference type="PROSITE" id="PS50987">
    <property type="entry name" value="HTH_ARSR_2"/>
    <property type="match status" value="1"/>
</dbReference>
<dbReference type="InterPro" id="IPR036388">
    <property type="entry name" value="WH-like_DNA-bd_sf"/>
</dbReference>
<feature type="domain" description="HTH arsR-type" evidence="4">
    <location>
        <begin position="3"/>
        <end position="97"/>
    </location>
</feature>
<keyword evidence="6" id="KW-1185">Reference proteome</keyword>
<dbReference type="EMBL" id="VJXR01000046">
    <property type="protein sequence ID" value="TRW44372.1"/>
    <property type="molecule type" value="Genomic_DNA"/>
</dbReference>
<dbReference type="PANTHER" id="PTHR43132">
    <property type="entry name" value="ARSENICAL RESISTANCE OPERON REPRESSOR ARSR-RELATED"/>
    <property type="match status" value="1"/>
</dbReference>
<reference evidence="5 6" key="1">
    <citation type="submission" date="2019-07" db="EMBL/GenBank/DDBJ databases">
        <title>Georgenia wutianyii sp. nov. and Georgenia *** sp. nov. isolated from plateau pika (Ochotona curzoniae) in the Qinghai-Tibet plateau of China.</title>
        <authorList>
            <person name="Tian Z."/>
        </authorList>
    </citation>
    <scope>NUCLEOTIDE SEQUENCE [LARGE SCALE GENOMIC DNA]</scope>
    <source>
        <strain evidence="5 6">Z446</strain>
    </source>
</reference>
<dbReference type="InterPro" id="IPR011991">
    <property type="entry name" value="ArsR-like_HTH"/>
</dbReference>
<dbReference type="InterPro" id="IPR051011">
    <property type="entry name" value="Metal_resp_trans_reg"/>
</dbReference>
<comment type="caution">
    <text evidence="5">The sequence shown here is derived from an EMBL/GenBank/DDBJ whole genome shotgun (WGS) entry which is preliminary data.</text>
</comment>
<accession>A0A552WNM0</accession>